<gene>
    <name evidence="7" type="ORF">JOE42_000911</name>
</gene>
<dbReference type="Pfam" id="PF01497">
    <property type="entry name" value="Peripla_BP_2"/>
    <property type="match status" value="1"/>
</dbReference>
<evidence type="ECO:0000256" key="3">
    <source>
        <dbReference type="ARBA" id="ARBA00022448"/>
    </source>
</evidence>
<keyword evidence="8" id="KW-1185">Reference proteome</keyword>
<keyword evidence="4 5" id="KW-0732">Signal</keyword>
<dbReference type="SUPFAM" id="SSF53807">
    <property type="entry name" value="Helical backbone' metal receptor"/>
    <property type="match status" value="1"/>
</dbReference>
<dbReference type="RefSeq" id="WP_204866952.1">
    <property type="nucleotide sequence ID" value="NZ_JAFBBK010000001.1"/>
</dbReference>
<proteinExistence type="inferred from homology"/>
<evidence type="ECO:0000256" key="5">
    <source>
        <dbReference type="SAM" id="SignalP"/>
    </source>
</evidence>
<dbReference type="InterPro" id="IPR002491">
    <property type="entry name" value="ABC_transptr_periplasmic_BD"/>
</dbReference>
<name>A0ABS2KQK2_9NOCA</name>
<organism evidence="7 8">
    <name type="scientific">Rhodococcoides corynebacterioides</name>
    <dbReference type="NCBI Taxonomy" id="53972"/>
    <lineage>
        <taxon>Bacteria</taxon>
        <taxon>Bacillati</taxon>
        <taxon>Actinomycetota</taxon>
        <taxon>Actinomycetes</taxon>
        <taxon>Mycobacteriales</taxon>
        <taxon>Nocardiaceae</taxon>
        <taxon>Rhodococcoides</taxon>
    </lineage>
</organism>
<dbReference type="Proteomes" id="UP000703038">
    <property type="component" value="Unassembled WGS sequence"/>
</dbReference>
<accession>A0ABS2KQK2</accession>
<comment type="caution">
    <text evidence="7">The sequence shown here is derived from an EMBL/GenBank/DDBJ whole genome shotgun (WGS) entry which is preliminary data.</text>
</comment>
<reference evidence="7 8" key="1">
    <citation type="submission" date="2021-01" db="EMBL/GenBank/DDBJ databases">
        <title>Genomics of switchgrass bacterial isolates.</title>
        <authorList>
            <person name="Shade A."/>
        </authorList>
    </citation>
    <scope>NUCLEOTIDE SEQUENCE [LARGE SCALE GENOMIC DNA]</scope>
    <source>
        <strain evidence="7 8">PvP111</strain>
    </source>
</reference>
<dbReference type="PANTHER" id="PTHR30532">
    <property type="entry name" value="IRON III DICITRATE-BINDING PERIPLASMIC PROTEIN"/>
    <property type="match status" value="1"/>
</dbReference>
<comment type="similarity">
    <text evidence="2">Belongs to the bacterial solute-binding protein 8 family.</text>
</comment>
<evidence type="ECO:0000313" key="8">
    <source>
        <dbReference type="Proteomes" id="UP000703038"/>
    </source>
</evidence>
<dbReference type="EMBL" id="JAFBBK010000001">
    <property type="protein sequence ID" value="MBM7414178.1"/>
    <property type="molecule type" value="Genomic_DNA"/>
</dbReference>
<evidence type="ECO:0000259" key="6">
    <source>
        <dbReference type="PROSITE" id="PS50983"/>
    </source>
</evidence>
<feature type="signal peptide" evidence="5">
    <location>
        <begin position="1"/>
        <end position="29"/>
    </location>
</feature>
<evidence type="ECO:0000256" key="2">
    <source>
        <dbReference type="ARBA" id="ARBA00008814"/>
    </source>
</evidence>
<feature type="chain" id="PRO_5045794903" evidence="5">
    <location>
        <begin position="30"/>
        <end position="332"/>
    </location>
</feature>
<dbReference type="InterPro" id="IPR051313">
    <property type="entry name" value="Bact_iron-sidero_bind"/>
</dbReference>
<protein>
    <submittedName>
        <fullName evidence="7">Iron complex transport system substrate-binding protein</fullName>
    </submittedName>
</protein>
<sequence length="332" mass="34121">MRSTTSRRFATALAVLALLTAAGCSNDQAADAVPDGDTPTGIVTIEHALGSTSIDRAELGTDPRIVALTVPAVDAALALGVQPVAFASDTTGAPDGRYPWQSGLAADVPLMSIPVDGTLPIEEIASYAPDLILADFAASTPAQYQQLTALAPTIPVIGDTVSPYDALTRALGTALGREDDADAVIARTQTALADAAAELPGLAGRTALLSQYIPATQQLVVVADPDDGASAFYRQLGMTLPPIERAETVGNRLVVGPERLDVLNSDLVTILVNGGTAADLEALPGWADLPSVRSGGMLITDYATIIALNTPSPSSLTYALEKVRPTLRSIAG</sequence>
<dbReference type="Gene3D" id="3.40.50.1980">
    <property type="entry name" value="Nitrogenase molybdenum iron protein domain"/>
    <property type="match status" value="2"/>
</dbReference>
<comment type="subcellular location">
    <subcellularLocation>
        <location evidence="1">Cell envelope</location>
    </subcellularLocation>
</comment>
<feature type="domain" description="Fe/B12 periplasmic-binding" evidence="6">
    <location>
        <begin position="64"/>
        <end position="331"/>
    </location>
</feature>
<evidence type="ECO:0000256" key="1">
    <source>
        <dbReference type="ARBA" id="ARBA00004196"/>
    </source>
</evidence>
<dbReference type="PROSITE" id="PS50983">
    <property type="entry name" value="FE_B12_PBP"/>
    <property type="match status" value="1"/>
</dbReference>
<dbReference type="PROSITE" id="PS51257">
    <property type="entry name" value="PROKAR_LIPOPROTEIN"/>
    <property type="match status" value="1"/>
</dbReference>
<evidence type="ECO:0000313" key="7">
    <source>
        <dbReference type="EMBL" id="MBM7414178.1"/>
    </source>
</evidence>
<keyword evidence="3" id="KW-0813">Transport</keyword>
<evidence type="ECO:0000256" key="4">
    <source>
        <dbReference type="ARBA" id="ARBA00022729"/>
    </source>
</evidence>
<dbReference type="PANTHER" id="PTHR30532:SF24">
    <property type="entry name" value="FERRIC ENTEROBACTIN-BINDING PERIPLASMIC PROTEIN FEPB"/>
    <property type="match status" value="1"/>
</dbReference>